<evidence type="ECO:0000256" key="4">
    <source>
        <dbReference type="HAMAP-Rule" id="MF_02124"/>
    </source>
</evidence>
<gene>
    <name evidence="4" type="primary">glgE</name>
    <name evidence="6" type="ORF">KN815_18540</name>
</gene>
<feature type="binding site" evidence="4">
    <location>
        <begin position="523"/>
        <end position="524"/>
    </location>
    <ligand>
        <name>alpha-maltose 1-phosphate</name>
        <dbReference type="ChEBI" id="CHEBI:63576"/>
    </ligand>
</feature>
<dbReference type="SMART" id="SM00642">
    <property type="entry name" value="Aamy"/>
    <property type="match status" value="1"/>
</dbReference>
<comment type="subunit">
    <text evidence="4">Homodimer.</text>
</comment>
<dbReference type="PANTHER" id="PTHR47786:SF2">
    <property type="entry name" value="GLYCOSYL HYDROLASE FAMILY 13 CATALYTIC DOMAIN-CONTAINING PROTEIN"/>
    <property type="match status" value="1"/>
</dbReference>
<evidence type="ECO:0000259" key="5">
    <source>
        <dbReference type="SMART" id="SM00642"/>
    </source>
</evidence>
<reference evidence="6 7" key="1">
    <citation type="submission" date="2021-06" db="EMBL/GenBank/DDBJ databases">
        <authorList>
            <person name="Pan X."/>
        </authorList>
    </citation>
    <scope>NUCLEOTIDE SEQUENCE [LARGE SCALE GENOMIC DNA]</scope>
    <source>
        <strain evidence="6 7">4503</strain>
    </source>
</reference>
<feature type="site" description="Transition state stabilizer" evidence="4">
    <location>
        <position position="469"/>
    </location>
</feature>
<keyword evidence="2 4" id="KW-0808">Transferase</keyword>
<comment type="catalytic activity">
    <reaction evidence="4">
        <text>alpha-maltose 1-phosphate + [(1-&gt;4)-alpha-D-glucosyl](n) = [(1-&gt;4)-alpha-D-glucosyl](n+2) + phosphate</text>
        <dbReference type="Rhea" id="RHEA:42692"/>
        <dbReference type="Rhea" id="RHEA-COMP:9584"/>
        <dbReference type="Rhea" id="RHEA-COMP:10183"/>
        <dbReference type="ChEBI" id="CHEBI:15444"/>
        <dbReference type="ChEBI" id="CHEBI:43474"/>
        <dbReference type="ChEBI" id="CHEBI:63576"/>
        <dbReference type="EC" id="2.4.99.16"/>
    </reaction>
</comment>
<dbReference type="InterPro" id="IPR026585">
    <property type="entry name" value="GlgE"/>
</dbReference>
<dbReference type="Proteomes" id="UP000720508">
    <property type="component" value="Unassembled WGS sequence"/>
</dbReference>
<organism evidence="6 7">
    <name type="scientific">Streptomyces niphimycinicus</name>
    <dbReference type="NCBI Taxonomy" id="2842201"/>
    <lineage>
        <taxon>Bacteria</taxon>
        <taxon>Bacillati</taxon>
        <taxon>Actinomycetota</taxon>
        <taxon>Actinomycetes</taxon>
        <taxon>Kitasatosporales</taxon>
        <taxon>Streptomycetaceae</taxon>
        <taxon>Streptomyces</taxon>
    </lineage>
</organism>
<keyword evidence="1 4" id="KW-0328">Glycosyltransferase</keyword>
<dbReference type="InterPro" id="IPR049171">
    <property type="entry name" value="GLGE_C"/>
</dbReference>
<dbReference type="HAMAP" id="MF_02124">
    <property type="entry name" value="GlgE"/>
    <property type="match status" value="1"/>
</dbReference>
<evidence type="ECO:0000256" key="1">
    <source>
        <dbReference type="ARBA" id="ARBA00022676"/>
    </source>
</evidence>
<feature type="active site" description="Nucleophile" evidence="4">
    <location>
        <position position="383"/>
    </location>
</feature>
<dbReference type="InterPro" id="IPR021828">
    <property type="entry name" value="GlgE_dom_N/S"/>
</dbReference>
<accession>A0ABS6CGM7</accession>
<keyword evidence="7" id="KW-1185">Reference proteome</keyword>
<feature type="binding site" evidence="4">
    <location>
        <position position="253"/>
    </location>
    <ligand>
        <name>alpha-maltose 1-phosphate</name>
        <dbReference type="ChEBI" id="CHEBI:63576"/>
    </ligand>
</feature>
<dbReference type="InterPro" id="IPR006047">
    <property type="entry name" value="GH13_cat_dom"/>
</dbReference>
<feature type="active site" description="Proton donor" evidence="4">
    <location>
        <position position="412"/>
    </location>
</feature>
<sequence>MIGRIPILDIRPLIDCGRRPAKAVVDETFEVSATVFREGHDAVNANVVLRDPSGRCGPWTPMRELAPGTDRWGAEVTPGAPGRWTYTVEAWSDPIATWRHHARIKIPAGIDTDLVLEEGARLHERAATGVPKNDGREAVLAAVDGLRDERRPVADRLAAALAPDVTEALDRHPLRELVTSSRPMPLQVDRERALFGSWYELFPRSEGARVTEGRRPVSGTLRTAAERLPALAAAGFDVVYLPPIHPIGTAYRKGPNNTLSAGPFDVGSPWAIGSADGGHDAIHPDLGTLEDFDHFVARARELRMEVALDFALQCSPDHPWVTEHPEWFHQRADGTVAYAENPPKKYQDIFPVAFDRDFHGLVRETERVLRFWMEHGVRIFRVDNPHTKPVVFWEKVLGDIHRTHPDVLFLAEAFTRPAMMNTLGAVGFHQSYTYFTWRNTKQELTEYLTELAGDAAAWMRPNFFVNTPDILHAHLQEGGRPAFEARAVLAATLSPTWGVYAGYELCENTPVRAGSEEYLDSEKYQLRPRDWAAAEREGATITPLLTRLNRLRRRHPALRRLRNLRFHHADNDSVIVYSKRAGDSCVITVVNLDPHHTQEATVSLNMPELGLEWHESVPVRDELTGETYHWGRDNYVRLEPGREVAPAHVLSLRPSSPIGGSPTT</sequence>
<dbReference type="CDD" id="cd11344">
    <property type="entry name" value="AmyAc_GlgE_like"/>
    <property type="match status" value="1"/>
</dbReference>
<dbReference type="Pfam" id="PF11896">
    <property type="entry name" value="GlgE_dom_N_S"/>
    <property type="match status" value="1"/>
</dbReference>
<proteinExistence type="inferred from homology"/>
<comment type="function">
    <text evidence="4">Maltosyltransferase that uses maltose 1-phosphate (M1P) as the sugar donor to elongate linear or branched alpha-(1-&gt;4)-glucans. Is involved in a branched alpha-glucan biosynthetic pathway from trehalose, together with TreS, Mak and GlgB.</text>
</comment>
<feature type="binding site" evidence="4">
    <location>
        <position position="313"/>
    </location>
    <ligand>
        <name>alpha-maltose 1-phosphate</name>
        <dbReference type="ChEBI" id="CHEBI:63576"/>
    </ligand>
</feature>
<feature type="domain" description="Glycosyl hydrolase family 13 catalytic" evidence="5">
    <location>
        <begin position="196"/>
        <end position="554"/>
    </location>
</feature>
<keyword evidence="3 4" id="KW-0119">Carbohydrate metabolism</keyword>
<dbReference type="Pfam" id="PF21702">
    <property type="entry name" value="GLGE_C"/>
    <property type="match status" value="1"/>
</dbReference>
<name>A0ABS6CGM7_9ACTN</name>
<evidence type="ECO:0000313" key="6">
    <source>
        <dbReference type="EMBL" id="MBU3865999.1"/>
    </source>
</evidence>
<dbReference type="PANTHER" id="PTHR47786">
    <property type="entry name" value="ALPHA-1,4-GLUCAN:MALTOSE-1-PHOSPHATE MALTOSYLTRANSFERASE"/>
    <property type="match status" value="1"/>
</dbReference>
<feature type="binding site" evidence="4">
    <location>
        <position position="384"/>
    </location>
    <ligand>
        <name>alpha-maltose 1-phosphate</name>
        <dbReference type="ChEBI" id="CHEBI:63576"/>
    </ligand>
</feature>
<comment type="caution">
    <text evidence="6">The sequence shown here is derived from an EMBL/GenBank/DDBJ whole genome shotgun (WGS) entry which is preliminary data.</text>
</comment>
<evidence type="ECO:0000256" key="3">
    <source>
        <dbReference type="ARBA" id="ARBA00023277"/>
    </source>
</evidence>
<dbReference type="RefSeq" id="WP_216343051.1">
    <property type="nucleotide sequence ID" value="NZ_JAHLEM010000192.1"/>
</dbReference>
<feature type="binding site" evidence="4">
    <location>
        <position position="348"/>
    </location>
    <ligand>
        <name>alpha-maltose 1-phosphate</name>
        <dbReference type="ChEBI" id="CHEBI:63576"/>
    </ligand>
</feature>
<dbReference type="EMBL" id="JAHLEM010000192">
    <property type="protein sequence ID" value="MBU3865999.1"/>
    <property type="molecule type" value="Genomic_DNA"/>
</dbReference>
<evidence type="ECO:0000256" key="2">
    <source>
        <dbReference type="ARBA" id="ARBA00022679"/>
    </source>
</evidence>
<evidence type="ECO:0000313" key="7">
    <source>
        <dbReference type="Proteomes" id="UP000720508"/>
    </source>
</evidence>
<protein>
    <recommendedName>
        <fullName evidence="4">Alpha-1,4-glucan:maltose-1-phosphate maltosyltransferase</fullName>
        <shortName evidence="4">GMPMT</shortName>
        <ecNumber evidence="4">2.4.99.16</ecNumber>
    </recommendedName>
    <alternativeName>
        <fullName evidence="4">(1-&gt;4)-alpha-D-glucan:maltose-1-phosphate alpha-D-maltosyltransferase</fullName>
    </alternativeName>
</protein>
<dbReference type="EC" id="2.4.99.16" evidence="4"/>
<comment type="similarity">
    <text evidence="4">Belongs to the glycosyl hydrolase 13 family. GlgE subfamily.</text>
</comment>